<dbReference type="RefSeq" id="WP_093831019.1">
    <property type="nucleotide sequence ID" value="NZ_FOLQ01000012.1"/>
</dbReference>
<gene>
    <name evidence="3" type="ORF">SAMN05216167_11247</name>
</gene>
<feature type="signal peptide" evidence="1">
    <location>
        <begin position="1"/>
        <end position="18"/>
    </location>
</feature>
<keyword evidence="1" id="KW-0732">Signal</keyword>
<dbReference type="STRING" id="662367.SAMN05216167_11247"/>
<keyword evidence="3" id="KW-0378">Hydrolase</keyword>
<sequence>MKRILYFAFLVAHLAASAQSFQTTNPDSLKINTKDIVNFWVAYDRLATVKTTADSLKIVDQFYLRKATRGLKLYQELSRSDASSFLAAICTHPRLLQSIRATTLAIPTYKPSILQGAHKLKQIYPASGFPELFFCVGKFEVAGNRTNDILYIGVELTCLTKDSPRDELIPYMQAAAGTIDQVEVVCLHEMVHYQQQLDPKTNLEAALVEGGAEFIAHYLTGKSTMQSVFDRVDSSLEKTIWAEFSRQLDKPVDSYWFLATGDAARQRPGMLGYVMGYRICEAYYRKAPDKAAALQSIIRLRNPRAIYEGSGYGK</sequence>
<feature type="domain" description="DUF2268" evidence="2">
    <location>
        <begin position="165"/>
        <end position="293"/>
    </location>
</feature>
<reference evidence="3 4" key="1">
    <citation type="submission" date="2016-10" db="EMBL/GenBank/DDBJ databases">
        <authorList>
            <person name="de Groot N.N."/>
        </authorList>
    </citation>
    <scope>NUCLEOTIDE SEQUENCE [LARGE SCALE GENOMIC DNA]</scope>
    <source>
        <strain evidence="3 4">DSM 26130</strain>
    </source>
</reference>
<feature type="chain" id="PRO_5011687039" evidence="1">
    <location>
        <begin position="19"/>
        <end position="314"/>
    </location>
</feature>
<dbReference type="AlphaFoldDB" id="A0A1I1Z8L7"/>
<dbReference type="InterPro" id="IPR018728">
    <property type="entry name" value="DUF2268"/>
</dbReference>
<proteinExistence type="predicted"/>
<evidence type="ECO:0000313" key="3">
    <source>
        <dbReference type="EMBL" id="SFE28039.1"/>
    </source>
</evidence>
<dbReference type="Proteomes" id="UP000198598">
    <property type="component" value="Unassembled WGS sequence"/>
</dbReference>
<dbReference type="GO" id="GO:0008233">
    <property type="term" value="F:peptidase activity"/>
    <property type="evidence" value="ECO:0007669"/>
    <property type="project" value="UniProtKB-KW"/>
</dbReference>
<dbReference type="EMBL" id="FOLQ01000012">
    <property type="protein sequence ID" value="SFE28039.1"/>
    <property type="molecule type" value="Genomic_DNA"/>
</dbReference>
<keyword evidence="4" id="KW-1185">Reference proteome</keyword>
<protein>
    <submittedName>
        <fullName evidence="3">Predicted Zn-dependent protease</fullName>
    </submittedName>
</protein>
<dbReference type="OrthoDB" id="6402335at2"/>
<evidence type="ECO:0000313" key="4">
    <source>
        <dbReference type="Proteomes" id="UP000198598"/>
    </source>
</evidence>
<name>A0A1I1Z8L7_9BACT</name>
<organism evidence="3 4">
    <name type="scientific">Spirosoma endophyticum</name>
    <dbReference type="NCBI Taxonomy" id="662367"/>
    <lineage>
        <taxon>Bacteria</taxon>
        <taxon>Pseudomonadati</taxon>
        <taxon>Bacteroidota</taxon>
        <taxon>Cytophagia</taxon>
        <taxon>Cytophagales</taxon>
        <taxon>Cytophagaceae</taxon>
        <taxon>Spirosoma</taxon>
    </lineage>
</organism>
<accession>A0A1I1Z8L7</accession>
<evidence type="ECO:0000256" key="1">
    <source>
        <dbReference type="SAM" id="SignalP"/>
    </source>
</evidence>
<dbReference type="GO" id="GO:0006508">
    <property type="term" value="P:proteolysis"/>
    <property type="evidence" value="ECO:0007669"/>
    <property type="project" value="UniProtKB-KW"/>
</dbReference>
<keyword evidence="3" id="KW-0645">Protease</keyword>
<dbReference type="Pfam" id="PF10026">
    <property type="entry name" value="DUF2268"/>
    <property type="match status" value="1"/>
</dbReference>
<evidence type="ECO:0000259" key="2">
    <source>
        <dbReference type="Pfam" id="PF10026"/>
    </source>
</evidence>